<accession>A0A5J6VJY4</accession>
<protein>
    <submittedName>
        <fullName evidence="1">Uncharacterized protein</fullName>
    </submittedName>
</protein>
<sequence length="239" mass="27954">MSSIVERLANLTITSRVAPVRSISTIRSNLECIEPVCMGHQTQRTGAAHEQAVKGVWEEAGIESVSKERFKYNFLTNCDIGFRNLKELDFRESYPINDNEFDLEIDQTYFVHQPRGENAYPDFILFKISNEQIKMIYVECKQRRPRFNNTPPKNNDYCLYICGNNLYIGSELMNDTNEEAIREYYRILDELRTNFNNNEDLEYNITTLKAIECSRFPPSFFNKETNDQKIVNCLSHVIN</sequence>
<name>A0A5J6VJY4_9VIRU</name>
<organism evidence="1">
    <name type="scientific">Megaviridae environmental sample</name>
    <dbReference type="NCBI Taxonomy" id="1737588"/>
    <lineage>
        <taxon>Viruses</taxon>
        <taxon>Varidnaviria</taxon>
        <taxon>Bamfordvirae</taxon>
        <taxon>Nucleocytoviricota</taxon>
        <taxon>Megaviricetes</taxon>
        <taxon>Imitervirales</taxon>
        <taxon>Mimiviridae</taxon>
        <taxon>environmental samples</taxon>
    </lineage>
</organism>
<reference evidence="1" key="1">
    <citation type="journal article" date="2019" name="Philos. Trans. R. Soc. Lond., B, Biol. Sci.">
        <title>Targeted metagenomic recovery of four divergent viruses reveals shared and distinctive characteristics of giant viruses of marine eukaryotes.</title>
        <authorList>
            <person name="Needham D.M."/>
            <person name="Poirier C."/>
            <person name="Hehenberger E."/>
            <person name="Jimenez V."/>
            <person name="Swalwell J.E."/>
            <person name="Santoro A.E."/>
            <person name="Worden A.Z."/>
        </authorList>
    </citation>
    <scope>NUCLEOTIDE SEQUENCE</scope>
    <source>
        <strain evidence="1">MPacV-611</strain>
    </source>
</reference>
<dbReference type="EMBL" id="MN448288">
    <property type="protein sequence ID" value="QFG74455.1"/>
    <property type="molecule type" value="Genomic_DNA"/>
</dbReference>
<evidence type="ECO:0000313" key="1">
    <source>
        <dbReference type="EMBL" id="QFG74455.1"/>
    </source>
</evidence>
<proteinExistence type="predicted"/>